<protein>
    <submittedName>
        <fullName evidence="1">Uncharacterized protein</fullName>
    </submittedName>
</protein>
<sequence>MTQKVMNILGIIFMNF</sequence>
<organism evidence="1">
    <name type="scientific">Anguilla anguilla</name>
    <name type="common">European freshwater eel</name>
    <name type="synonym">Muraena anguilla</name>
    <dbReference type="NCBI Taxonomy" id="7936"/>
    <lineage>
        <taxon>Eukaryota</taxon>
        <taxon>Metazoa</taxon>
        <taxon>Chordata</taxon>
        <taxon>Craniata</taxon>
        <taxon>Vertebrata</taxon>
        <taxon>Euteleostomi</taxon>
        <taxon>Actinopterygii</taxon>
        <taxon>Neopterygii</taxon>
        <taxon>Teleostei</taxon>
        <taxon>Anguilliformes</taxon>
        <taxon>Anguillidae</taxon>
        <taxon>Anguilla</taxon>
    </lineage>
</organism>
<accession>A0A0E9SWY0</accession>
<dbReference type="AlphaFoldDB" id="A0A0E9SWY0"/>
<evidence type="ECO:0000313" key="1">
    <source>
        <dbReference type="EMBL" id="JAH45053.1"/>
    </source>
</evidence>
<reference evidence="1" key="2">
    <citation type="journal article" date="2015" name="Fish Shellfish Immunol.">
        <title>Early steps in the European eel (Anguilla anguilla)-Vibrio vulnificus interaction in the gills: Role of the RtxA13 toxin.</title>
        <authorList>
            <person name="Callol A."/>
            <person name="Pajuelo D."/>
            <person name="Ebbesson L."/>
            <person name="Teles M."/>
            <person name="MacKenzie S."/>
            <person name="Amaro C."/>
        </authorList>
    </citation>
    <scope>NUCLEOTIDE SEQUENCE</scope>
</reference>
<name>A0A0E9SWY0_ANGAN</name>
<reference evidence="1" key="1">
    <citation type="submission" date="2014-11" db="EMBL/GenBank/DDBJ databases">
        <authorList>
            <person name="Amaro Gonzalez C."/>
        </authorList>
    </citation>
    <scope>NUCLEOTIDE SEQUENCE</scope>
</reference>
<dbReference type="EMBL" id="GBXM01063524">
    <property type="protein sequence ID" value="JAH45053.1"/>
    <property type="molecule type" value="Transcribed_RNA"/>
</dbReference>
<proteinExistence type="predicted"/>